<dbReference type="Pfam" id="PF03909">
    <property type="entry name" value="BSD"/>
    <property type="match status" value="1"/>
</dbReference>
<dbReference type="InterPro" id="IPR035925">
    <property type="entry name" value="BSD_dom_sf"/>
</dbReference>
<proteinExistence type="predicted"/>
<dbReference type="SMART" id="SM00751">
    <property type="entry name" value="BSD"/>
    <property type="match status" value="1"/>
</dbReference>
<sequence>MDFWNKARSFAEEAAKRTQDLTKEAAKRSQDLSFGSSTFSDIVAETTKRSKEIAAEASKRADQIRIEAIKRADQIKHLADGINAPAPAPAEAESYVGSDTLEKDLERFGITEELREFIKGITPTTFRDFPLEDDTRLSDVPTVSNVRQDLTEWQEKHANLVLSTVKEISKLRYELCPRVMKERKFWRIYFILMNSHVAPYEKRYMEDAKPEPSELVDNKAIEPPEVRPTTNKGVQEYAKPESSEQVDNKEIESSEVRPTSSKGVQEYAKPESSEQVDNKAVEPPEVRPTSSKGVQEVKKENRPSSAEQDLDEFLLGDSDEDPGDKSFHKTTPIRWSTKFLLVFVTPEPRLQIYLEQEGAFTTISSDSVITREFRAESILYAVDDDDDDAAFDDDLDKMVDSSVSTICIILPPD</sequence>
<evidence type="ECO:0000259" key="2">
    <source>
        <dbReference type="PROSITE" id="PS50858"/>
    </source>
</evidence>
<dbReference type="Gene3D" id="1.10.3970.10">
    <property type="entry name" value="BSD domain"/>
    <property type="match status" value="1"/>
</dbReference>
<dbReference type="PROSITE" id="PS50858">
    <property type="entry name" value="BSD"/>
    <property type="match status" value="1"/>
</dbReference>
<name>A0A835CH05_9FABA</name>
<gene>
    <name evidence="3" type="ORF">G2W53_007044</name>
</gene>
<dbReference type="Proteomes" id="UP000634136">
    <property type="component" value="Unassembled WGS sequence"/>
</dbReference>
<feature type="compositionally biased region" description="Acidic residues" evidence="1">
    <location>
        <begin position="308"/>
        <end position="322"/>
    </location>
</feature>
<dbReference type="PANTHER" id="PTHR31923">
    <property type="entry name" value="BSD DOMAIN-CONTAINING PROTEIN"/>
    <property type="match status" value="1"/>
</dbReference>
<feature type="domain" description="BSD" evidence="2">
    <location>
        <begin position="145"/>
        <end position="197"/>
    </location>
</feature>
<dbReference type="SUPFAM" id="SSF140383">
    <property type="entry name" value="BSD domain-like"/>
    <property type="match status" value="1"/>
</dbReference>
<feature type="compositionally biased region" description="Basic and acidic residues" evidence="1">
    <location>
        <begin position="211"/>
        <end position="225"/>
    </location>
</feature>
<dbReference type="OrthoDB" id="47923at2759"/>
<dbReference type="InterPro" id="IPR005607">
    <property type="entry name" value="BSD_dom"/>
</dbReference>
<protein>
    <submittedName>
        <fullName evidence="3">Synapse-associated protein of 47 kDa-like</fullName>
    </submittedName>
</protein>
<evidence type="ECO:0000313" key="4">
    <source>
        <dbReference type="Proteomes" id="UP000634136"/>
    </source>
</evidence>
<accession>A0A835CH05</accession>
<evidence type="ECO:0000256" key="1">
    <source>
        <dbReference type="SAM" id="MobiDB-lite"/>
    </source>
</evidence>
<dbReference type="EMBL" id="JAAIUW010000003">
    <property type="protein sequence ID" value="KAF7838562.1"/>
    <property type="molecule type" value="Genomic_DNA"/>
</dbReference>
<dbReference type="AlphaFoldDB" id="A0A835CH05"/>
<reference evidence="3" key="1">
    <citation type="submission" date="2020-09" db="EMBL/GenBank/DDBJ databases">
        <title>Genome-Enabled Discovery of Anthraquinone Biosynthesis in Senna tora.</title>
        <authorList>
            <person name="Kang S.-H."/>
            <person name="Pandey R.P."/>
            <person name="Lee C.-M."/>
            <person name="Sim J.-S."/>
            <person name="Jeong J.-T."/>
            <person name="Choi B.-S."/>
            <person name="Jung M."/>
            <person name="Ginzburg D."/>
            <person name="Zhao K."/>
            <person name="Won S.Y."/>
            <person name="Oh T.-J."/>
            <person name="Yu Y."/>
            <person name="Kim N.-H."/>
            <person name="Lee O.R."/>
            <person name="Lee T.-H."/>
            <person name="Bashyal P."/>
            <person name="Kim T.-S."/>
            <person name="Lee W.-H."/>
            <person name="Kawkins C."/>
            <person name="Kim C.-K."/>
            <person name="Kim J.S."/>
            <person name="Ahn B.O."/>
            <person name="Rhee S.Y."/>
            <person name="Sohng J.K."/>
        </authorList>
    </citation>
    <scope>NUCLEOTIDE SEQUENCE</scope>
    <source>
        <tissue evidence="3">Leaf</tissue>
    </source>
</reference>
<feature type="region of interest" description="Disordered" evidence="1">
    <location>
        <begin position="211"/>
        <end position="329"/>
    </location>
</feature>
<organism evidence="3 4">
    <name type="scientific">Senna tora</name>
    <dbReference type="NCBI Taxonomy" id="362788"/>
    <lineage>
        <taxon>Eukaryota</taxon>
        <taxon>Viridiplantae</taxon>
        <taxon>Streptophyta</taxon>
        <taxon>Embryophyta</taxon>
        <taxon>Tracheophyta</taxon>
        <taxon>Spermatophyta</taxon>
        <taxon>Magnoliopsida</taxon>
        <taxon>eudicotyledons</taxon>
        <taxon>Gunneridae</taxon>
        <taxon>Pentapetalae</taxon>
        <taxon>rosids</taxon>
        <taxon>fabids</taxon>
        <taxon>Fabales</taxon>
        <taxon>Fabaceae</taxon>
        <taxon>Caesalpinioideae</taxon>
        <taxon>Cassia clade</taxon>
        <taxon>Senna</taxon>
    </lineage>
</organism>
<keyword evidence="4" id="KW-1185">Reference proteome</keyword>
<dbReference type="PANTHER" id="PTHR31923:SF1">
    <property type="entry name" value="BSD DOMAIN-CONTAINING PROTEIN"/>
    <property type="match status" value="1"/>
</dbReference>
<feature type="compositionally biased region" description="Basic and acidic residues" evidence="1">
    <location>
        <begin position="268"/>
        <end position="285"/>
    </location>
</feature>
<comment type="caution">
    <text evidence="3">The sequence shown here is derived from an EMBL/GenBank/DDBJ whole genome shotgun (WGS) entry which is preliminary data.</text>
</comment>
<feature type="compositionally biased region" description="Basic and acidic residues" evidence="1">
    <location>
        <begin position="238"/>
        <end position="255"/>
    </location>
</feature>
<evidence type="ECO:0000313" key="3">
    <source>
        <dbReference type="EMBL" id="KAF7838562.1"/>
    </source>
</evidence>